<keyword evidence="4" id="KW-1185">Reference proteome</keyword>
<feature type="domain" description="Lipid/polyisoprenoid-binding YceI-like" evidence="2">
    <location>
        <begin position="21"/>
        <end position="194"/>
    </location>
</feature>
<accession>A0ABT5U5R8</accession>
<dbReference type="RefSeq" id="WP_274687269.1">
    <property type="nucleotide sequence ID" value="NZ_JAPMOU010000002.1"/>
</dbReference>
<dbReference type="EMBL" id="JAPMOU010000002">
    <property type="protein sequence ID" value="MDE1460902.1"/>
    <property type="molecule type" value="Genomic_DNA"/>
</dbReference>
<dbReference type="InterPro" id="IPR007372">
    <property type="entry name" value="Lipid/polyisoprenoid-bd_YceI"/>
</dbReference>
<name>A0ABT5U5R8_9GAMM</name>
<evidence type="ECO:0000259" key="2">
    <source>
        <dbReference type="SMART" id="SM00867"/>
    </source>
</evidence>
<organism evidence="3 4">
    <name type="scientific">Spartinivicinus poritis</name>
    <dbReference type="NCBI Taxonomy" id="2994640"/>
    <lineage>
        <taxon>Bacteria</taxon>
        <taxon>Pseudomonadati</taxon>
        <taxon>Pseudomonadota</taxon>
        <taxon>Gammaproteobacteria</taxon>
        <taxon>Oceanospirillales</taxon>
        <taxon>Zooshikellaceae</taxon>
        <taxon>Spartinivicinus</taxon>
    </lineage>
</organism>
<proteinExistence type="predicted"/>
<dbReference type="Proteomes" id="UP001528823">
    <property type="component" value="Unassembled WGS sequence"/>
</dbReference>
<comment type="caution">
    <text evidence="3">The sequence shown here is derived from an EMBL/GenBank/DDBJ whole genome shotgun (WGS) entry which is preliminary data.</text>
</comment>
<dbReference type="Pfam" id="PF04264">
    <property type="entry name" value="YceI"/>
    <property type="match status" value="1"/>
</dbReference>
<dbReference type="InterPro" id="IPR036761">
    <property type="entry name" value="TTHA0802/YceI-like_sf"/>
</dbReference>
<sequence length="197" mass="21779">MQKIILITTLAASTALPVQAAWQVQSEHSKVNFVTEKIFTNGKSVKETQLISGVSGQVNDQKQAEIKIDLATIDTKIPIRNDRIKQWVLDTTNYRYATVKADLSGIDEQKLTVGAAKQMEVDGQLTIRETTLPIKLFVKVTKNAAADYLVESYQDTSININQYGGEAGVQQMTKVMGLKSITSVVPVKWALTLKQTH</sequence>
<protein>
    <submittedName>
        <fullName evidence="3">YceI family protein</fullName>
    </submittedName>
</protein>
<dbReference type="PANTHER" id="PTHR34406">
    <property type="entry name" value="PROTEIN YCEI"/>
    <property type="match status" value="1"/>
</dbReference>
<dbReference type="SMART" id="SM00867">
    <property type="entry name" value="YceI"/>
    <property type="match status" value="1"/>
</dbReference>
<keyword evidence="1" id="KW-0732">Signal</keyword>
<reference evidence="3 4" key="1">
    <citation type="submission" date="2022-11" db="EMBL/GenBank/DDBJ databases">
        <title>Spartinivicinus poritis sp. nov., isolated from scleractinian coral Porites lutea.</title>
        <authorList>
            <person name="Zhang G."/>
            <person name="Cai L."/>
            <person name="Wei Q."/>
        </authorList>
    </citation>
    <scope>NUCLEOTIDE SEQUENCE [LARGE SCALE GENOMIC DNA]</scope>
    <source>
        <strain evidence="3 4">A2-2</strain>
    </source>
</reference>
<feature type="chain" id="PRO_5047295148" evidence="1">
    <location>
        <begin position="21"/>
        <end position="197"/>
    </location>
</feature>
<evidence type="ECO:0000313" key="4">
    <source>
        <dbReference type="Proteomes" id="UP001528823"/>
    </source>
</evidence>
<feature type="signal peptide" evidence="1">
    <location>
        <begin position="1"/>
        <end position="20"/>
    </location>
</feature>
<evidence type="ECO:0000313" key="3">
    <source>
        <dbReference type="EMBL" id="MDE1460902.1"/>
    </source>
</evidence>
<dbReference type="PANTHER" id="PTHR34406:SF1">
    <property type="entry name" value="PROTEIN YCEI"/>
    <property type="match status" value="1"/>
</dbReference>
<dbReference type="SUPFAM" id="SSF101874">
    <property type="entry name" value="YceI-like"/>
    <property type="match status" value="1"/>
</dbReference>
<evidence type="ECO:0000256" key="1">
    <source>
        <dbReference type="SAM" id="SignalP"/>
    </source>
</evidence>
<dbReference type="Gene3D" id="2.40.128.110">
    <property type="entry name" value="Lipid/polyisoprenoid-binding, YceI-like"/>
    <property type="match status" value="1"/>
</dbReference>
<gene>
    <name evidence="3" type="ORF">ORQ98_02855</name>
</gene>